<dbReference type="PROSITE" id="PS51186">
    <property type="entry name" value="GNAT"/>
    <property type="match status" value="1"/>
</dbReference>
<feature type="domain" description="N-acetyltransferase" evidence="1">
    <location>
        <begin position="118"/>
        <end position="257"/>
    </location>
</feature>
<gene>
    <name evidence="2" type="ORF">IMZ08_07025</name>
</gene>
<evidence type="ECO:0000259" key="1">
    <source>
        <dbReference type="PROSITE" id="PS51186"/>
    </source>
</evidence>
<name>A0ABR9QH40_9BACI</name>
<dbReference type="Proteomes" id="UP001516662">
    <property type="component" value="Unassembled WGS sequence"/>
</dbReference>
<proteinExistence type="predicted"/>
<dbReference type="EMBL" id="JADCLJ010000018">
    <property type="protein sequence ID" value="MBE4907804.1"/>
    <property type="molecule type" value="Genomic_DNA"/>
</dbReference>
<dbReference type="Gene3D" id="3.40.630.30">
    <property type="match status" value="1"/>
</dbReference>
<evidence type="ECO:0000313" key="2">
    <source>
        <dbReference type="EMBL" id="MBE4907804.1"/>
    </source>
</evidence>
<organism evidence="2 3">
    <name type="scientific">Litchfieldia luteola</name>
    <dbReference type="NCBI Taxonomy" id="682179"/>
    <lineage>
        <taxon>Bacteria</taxon>
        <taxon>Bacillati</taxon>
        <taxon>Bacillota</taxon>
        <taxon>Bacilli</taxon>
        <taxon>Bacillales</taxon>
        <taxon>Bacillaceae</taxon>
        <taxon>Litchfieldia</taxon>
    </lineage>
</organism>
<dbReference type="RefSeq" id="WP_193535278.1">
    <property type="nucleotide sequence ID" value="NZ_JADCLJ010000018.1"/>
</dbReference>
<sequence length="263" mass="30858">MVSMQYVQEQSIAYKKTFSNMIEKEWGYLFYNEENPLHYDANHAHLNKSPVQPEVVYNQVLGFFRSRHLPPRYYIYNVEECEAIIEFLLAKGWQFETFKNAIQLWNGKLIELEEIPEIKIEVVDESNYPDALKVECAITEFGGKEVREKAFEFEYKSSAYEHFLLKYKGIPVATACLFIHGKHLQLESVATIKEYRGKGLINHLIFYIQKLTSAKDFENLWVYPINEQVEKIYSRHGFDTVGHYHFGHAFLEGKAIKAIHKGE</sequence>
<keyword evidence="3" id="KW-1185">Reference proteome</keyword>
<dbReference type="InterPro" id="IPR000182">
    <property type="entry name" value="GNAT_dom"/>
</dbReference>
<reference evidence="2 3" key="1">
    <citation type="submission" date="2020-10" db="EMBL/GenBank/DDBJ databases">
        <title>Bacillus sp. HD4P25, an endophyte from a halophyte.</title>
        <authorList>
            <person name="Sun J.-Q."/>
        </authorList>
    </citation>
    <scope>NUCLEOTIDE SEQUENCE [LARGE SCALE GENOMIC DNA]</scope>
    <source>
        <strain evidence="2 3">YIM 93174</strain>
    </source>
</reference>
<protein>
    <submittedName>
        <fullName evidence="2">GNAT family N-acetyltransferase</fullName>
    </submittedName>
</protein>
<dbReference type="InterPro" id="IPR016181">
    <property type="entry name" value="Acyl_CoA_acyltransferase"/>
</dbReference>
<comment type="caution">
    <text evidence="2">The sequence shown here is derived from an EMBL/GenBank/DDBJ whole genome shotgun (WGS) entry which is preliminary data.</text>
</comment>
<accession>A0ABR9QH40</accession>
<evidence type="ECO:0000313" key="3">
    <source>
        <dbReference type="Proteomes" id="UP001516662"/>
    </source>
</evidence>
<dbReference type="SUPFAM" id="SSF55729">
    <property type="entry name" value="Acyl-CoA N-acyltransferases (Nat)"/>
    <property type="match status" value="1"/>
</dbReference>
<dbReference type="Pfam" id="PF00583">
    <property type="entry name" value="Acetyltransf_1"/>
    <property type="match status" value="1"/>
</dbReference>